<evidence type="ECO:0000256" key="3">
    <source>
        <dbReference type="PROSITE-ProRule" id="PRU00339"/>
    </source>
</evidence>
<keyword evidence="5" id="KW-1185">Reference proteome</keyword>
<evidence type="ECO:0000256" key="1">
    <source>
        <dbReference type="ARBA" id="ARBA00022803"/>
    </source>
</evidence>
<protein>
    <submittedName>
        <fullName evidence="4">Uncharacterized protein</fullName>
    </submittedName>
</protein>
<dbReference type="InterPro" id="IPR011990">
    <property type="entry name" value="TPR-like_helical_dom_sf"/>
</dbReference>
<dbReference type="PANTHER" id="PTHR12558:SF13">
    <property type="entry name" value="CELL DIVISION CYCLE PROTEIN 27 HOMOLOG"/>
    <property type="match status" value="1"/>
</dbReference>
<dbReference type="SUPFAM" id="SSF48452">
    <property type="entry name" value="TPR-like"/>
    <property type="match status" value="1"/>
</dbReference>
<dbReference type="InterPro" id="IPR019734">
    <property type="entry name" value="TPR_rpt"/>
</dbReference>
<dbReference type="EMBL" id="JBJQOH010000003">
    <property type="protein sequence ID" value="KAL3694345.1"/>
    <property type="molecule type" value="Genomic_DNA"/>
</dbReference>
<comment type="similarity">
    <text evidence="2">Belongs to the APC3/CDC27 family.</text>
</comment>
<accession>A0ABD3HVP0</accession>
<evidence type="ECO:0000256" key="2">
    <source>
        <dbReference type="ARBA" id="ARBA00038210"/>
    </source>
</evidence>
<sequence length="129" mass="14617">MGITKGQAEPGLKVVRHCKLSSNCHSSSSQQSGDVKNPLPKYQKANVLMSEERYEDALTELEQLKEVAPRESSVFFLMGKIYKRLDLPERAMYHFCIALDLKPSTTDVNLIKIAIEKLHVPDDLEEENL</sequence>
<reference evidence="4 5" key="1">
    <citation type="submission" date="2024-09" db="EMBL/GenBank/DDBJ databases">
        <title>Chromosome-scale assembly of Riccia sorocarpa.</title>
        <authorList>
            <person name="Paukszto L."/>
        </authorList>
    </citation>
    <scope>NUCLEOTIDE SEQUENCE [LARGE SCALE GENOMIC DNA]</scope>
    <source>
        <strain evidence="4">LP-2024</strain>
        <tissue evidence="4">Aerial parts of the thallus</tissue>
    </source>
</reference>
<comment type="caution">
    <text evidence="4">The sequence shown here is derived from an EMBL/GenBank/DDBJ whole genome shotgun (WGS) entry which is preliminary data.</text>
</comment>
<dbReference type="Proteomes" id="UP001633002">
    <property type="component" value="Unassembled WGS sequence"/>
</dbReference>
<gene>
    <name evidence="4" type="ORF">R1sor_007996</name>
</gene>
<proteinExistence type="inferred from homology"/>
<name>A0ABD3HVP0_9MARC</name>
<evidence type="ECO:0000313" key="4">
    <source>
        <dbReference type="EMBL" id="KAL3694345.1"/>
    </source>
</evidence>
<organism evidence="4 5">
    <name type="scientific">Riccia sorocarpa</name>
    <dbReference type="NCBI Taxonomy" id="122646"/>
    <lineage>
        <taxon>Eukaryota</taxon>
        <taxon>Viridiplantae</taxon>
        <taxon>Streptophyta</taxon>
        <taxon>Embryophyta</taxon>
        <taxon>Marchantiophyta</taxon>
        <taxon>Marchantiopsida</taxon>
        <taxon>Marchantiidae</taxon>
        <taxon>Marchantiales</taxon>
        <taxon>Ricciaceae</taxon>
        <taxon>Riccia</taxon>
    </lineage>
</organism>
<dbReference type="PROSITE" id="PS50005">
    <property type="entry name" value="TPR"/>
    <property type="match status" value="1"/>
</dbReference>
<keyword evidence="1 3" id="KW-0802">TPR repeat</keyword>
<evidence type="ECO:0000313" key="5">
    <source>
        <dbReference type="Proteomes" id="UP001633002"/>
    </source>
</evidence>
<feature type="repeat" description="TPR" evidence="3">
    <location>
        <begin position="72"/>
        <end position="105"/>
    </location>
</feature>
<dbReference type="Gene3D" id="1.25.40.10">
    <property type="entry name" value="Tetratricopeptide repeat domain"/>
    <property type="match status" value="1"/>
</dbReference>
<dbReference type="PANTHER" id="PTHR12558">
    <property type="entry name" value="CELL DIVISION CYCLE 16,23,27"/>
    <property type="match status" value="1"/>
</dbReference>
<dbReference type="AlphaFoldDB" id="A0ABD3HVP0"/>